<dbReference type="EMBL" id="WJEC01000753">
    <property type="protein sequence ID" value="KAF7481129.1"/>
    <property type="molecule type" value="Genomic_DNA"/>
</dbReference>
<dbReference type="InterPro" id="IPR000884">
    <property type="entry name" value="TSP1_rpt"/>
</dbReference>
<evidence type="ECO:0000313" key="10">
    <source>
        <dbReference type="Proteomes" id="UP000662637"/>
    </source>
</evidence>
<name>A0A834QN97_MARMO</name>
<feature type="domain" description="ADAMTS/ADAMTS-like cysteine-rich" evidence="8">
    <location>
        <begin position="85"/>
        <end position="182"/>
    </location>
</feature>
<sequence>MRLLLLVPLLLAPAPGSSAPKVRRQSDTWGPWGQWSPCSRTCGGGISFRERPCYSQRRDGGSSCVGPARSHRICSTESCPDGARDFRAQQCAEFDGAEFQGQRYRWLPYYGAPNKCELNCIPKGENFYYKHKDTVVDGTPCEPGKRDVCVDGSCRVVGCDHKLDSSKKEDKCLQCGGDGTSCYPVMGTFDANDLSRGYNQIFIVPMGATSIRIEEAAASRNFLAVKNVRGEYYLNGHWTIEAAQALPVASTILQYERGAEGDLAPERLQARGPTSEPLVIEVSRDLGGIGTGTQLGWESQPEAGQWDGLTSAGTLLHSSSARSPTLVCTTSTTCPWAAPSQVSSAGATAHGVTAVPSVVVVTSPAWCSAPLTMRPTPTTCASASLGQLTAAPAILSLARRPRGEALVGPFHSWWGPGTWVGREGCLRCFWSRTKKLGGPGLCRAVAGDSEGVHEGP</sequence>
<dbReference type="GO" id="GO:0006508">
    <property type="term" value="P:proteolysis"/>
    <property type="evidence" value="ECO:0007669"/>
    <property type="project" value="TreeGrafter"/>
</dbReference>
<dbReference type="InterPro" id="IPR013273">
    <property type="entry name" value="ADAMTS/ADAMTS-like"/>
</dbReference>
<keyword evidence="4 5" id="KW-1015">Disulfide bond</keyword>
<evidence type="ECO:0008006" key="11">
    <source>
        <dbReference type="Google" id="ProtNLM"/>
    </source>
</evidence>
<organism evidence="9 10">
    <name type="scientific">Marmota monax</name>
    <name type="common">Woodchuck</name>
    <dbReference type="NCBI Taxonomy" id="9995"/>
    <lineage>
        <taxon>Eukaryota</taxon>
        <taxon>Metazoa</taxon>
        <taxon>Chordata</taxon>
        <taxon>Craniata</taxon>
        <taxon>Vertebrata</taxon>
        <taxon>Euteleostomi</taxon>
        <taxon>Mammalia</taxon>
        <taxon>Eutheria</taxon>
        <taxon>Euarchontoglires</taxon>
        <taxon>Glires</taxon>
        <taxon>Rodentia</taxon>
        <taxon>Sciuromorpha</taxon>
        <taxon>Sciuridae</taxon>
        <taxon>Xerinae</taxon>
        <taxon>Marmotini</taxon>
        <taxon>Marmota</taxon>
    </lineage>
</organism>
<protein>
    <recommendedName>
        <fullName evidence="11">Papilin</fullName>
    </recommendedName>
</protein>
<feature type="disulfide bond" evidence="5">
    <location>
        <begin position="53"/>
        <end position="64"/>
    </location>
</feature>
<dbReference type="PANTHER" id="PTHR13723:SF281">
    <property type="entry name" value="PAPILIN"/>
    <property type="match status" value="1"/>
</dbReference>
<evidence type="ECO:0000256" key="3">
    <source>
        <dbReference type="ARBA" id="ARBA00022737"/>
    </source>
</evidence>
<feature type="disulfide bond" evidence="5">
    <location>
        <begin position="42"/>
        <end position="79"/>
    </location>
</feature>
<feature type="signal peptide" evidence="6">
    <location>
        <begin position="1"/>
        <end position="19"/>
    </location>
</feature>
<evidence type="ECO:0000256" key="1">
    <source>
        <dbReference type="ARBA" id="ARBA00004613"/>
    </source>
</evidence>
<evidence type="ECO:0000256" key="4">
    <source>
        <dbReference type="ARBA" id="ARBA00023157"/>
    </source>
</evidence>
<dbReference type="Gene3D" id="2.60.120.830">
    <property type="match status" value="1"/>
</dbReference>
<evidence type="ECO:0000256" key="6">
    <source>
        <dbReference type="SAM" id="SignalP"/>
    </source>
</evidence>
<dbReference type="Pfam" id="PF05986">
    <property type="entry name" value="ADAMTS_spacer1"/>
    <property type="match status" value="1"/>
</dbReference>
<dbReference type="Pfam" id="PF00090">
    <property type="entry name" value="TSP_1"/>
    <property type="match status" value="1"/>
</dbReference>
<dbReference type="GO" id="GO:0005576">
    <property type="term" value="C:extracellular region"/>
    <property type="evidence" value="ECO:0007669"/>
    <property type="project" value="UniProtKB-SubCell"/>
</dbReference>
<proteinExistence type="predicted"/>
<dbReference type="GO" id="GO:0031012">
    <property type="term" value="C:extracellular matrix"/>
    <property type="evidence" value="ECO:0007669"/>
    <property type="project" value="TreeGrafter"/>
</dbReference>
<dbReference type="GO" id="GO:0030198">
    <property type="term" value="P:extracellular matrix organization"/>
    <property type="evidence" value="ECO:0007669"/>
    <property type="project" value="InterPro"/>
</dbReference>
<feature type="chain" id="PRO_5032962077" description="Papilin" evidence="6">
    <location>
        <begin position="20"/>
        <end position="456"/>
    </location>
</feature>
<evidence type="ECO:0000256" key="2">
    <source>
        <dbReference type="ARBA" id="ARBA00022525"/>
    </source>
</evidence>
<dbReference type="FunFam" id="2.20.100.10:FF:000001">
    <property type="entry name" value="semaphorin-5A isoform X1"/>
    <property type="match status" value="1"/>
</dbReference>
<dbReference type="SMART" id="SM00209">
    <property type="entry name" value="TSP1"/>
    <property type="match status" value="1"/>
</dbReference>
<gene>
    <name evidence="9" type="ORF">GHT09_007519</name>
</gene>
<evidence type="ECO:0000259" key="7">
    <source>
        <dbReference type="Pfam" id="PF05986"/>
    </source>
</evidence>
<keyword evidence="6" id="KW-0732">Signal</keyword>
<dbReference type="InterPro" id="IPR050439">
    <property type="entry name" value="ADAMTS_ADAMTS-like"/>
</dbReference>
<dbReference type="InterPro" id="IPR010294">
    <property type="entry name" value="ADAMTS_spacer1"/>
</dbReference>
<dbReference type="SUPFAM" id="SSF82895">
    <property type="entry name" value="TSP-1 type 1 repeat"/>
    <property type="match status" value="1"/>
</dbReference>
<evidence type="ECO:0000256" key="5">
    <source>
        <dbReference type="PIRSR" id="PIRSR613273-3"/>
    </source>
</evidence>
<comment type="caution">
    <text evidence="9">The sequence shown here is derived from an EMBL/GenBank/DDBJ whole genome shotgun (WGS) entry which is preliminary data.</text>
</comment>
<dbReference type="InterPro" id="IPR045371">
    <property type="entry name" value="ADAMTS_CR_3"/>
</dbReference>
<feature type="disulfide bond" evidence="5">
    <location>
        <begin position="38"/>
        <end position="74"/>
    </location>
</feature>
<dbReference type="Proteomes" id="UP000662637">
    <property type="component" value="Unassembled WGS sequence"/>
</dbReference>
<dbReference type="Pfam" id="PF19236">
    <property type="entry name" value="ADAMTS_CR_3"/>
    <property type="match status" value="1"/>
</dbReference>
<dbReference type="PANTHER" id="PTHR13723">
    <property type="entry name" value="ADAMTS A DISINTEGRIN AND METALLOPROTEASE WITH THROMBOSPONDIN MOTIFS PROTEASE"/>
    <property type="match status" value="1"/>
</dbReference>
<keyword evidence="2" id="KW-0964">Secreted</keyword>
<reference evidence="9" key="1">
    <citation type="submission" date="2020-08" db="EMBL/GenBank/DDBJ databases">
        <authorList>
            <person name="Shumante A."/>
            <person name="Zimin A.V."/>
            <person name="Puiu D."/>
            <person name="Salzberg S.L."/>
        </authorList>
    </citation>
    <scope>NUCLEOTIDE SEQUENCE</scope>
    <source>
        <strain evidence="9">WC2-LM</strain>
        <tissue evidence="9">Liver</tissue>
    </source>
</reference>
<comment type="subcellular location">
    <subcellularLocation>
        <location evidence="1">Secreted</location>
    </subcellularLocation>
</comment>
<feature type="domain" description="ADAMTS/ADAMTS-like Spacer 1" evidence="7">
    <location>
        <begin position="185"/>
        <end position="288"/>
    </location>
</feature>
<dbReference type="InterPro" id="IPR036383">
    <property type="entry name" value="TSP1_rpt_sf"/>
</dbReference>
<dbReference type="Gene3D" id="2.20.100.10">
    <property type="entry name" value="Thrombospondin type-1 (TSP1) repeat"/>
    <property type="match status" value="1"/>
</dbReference>
<accession>A0A834QN97</accession>
<dbReference type="GO" id="GO:0004222">
    <property type="term" value="F:metalloendopeptidase activity"/>
    <property type="evidence" value="ECO:0007669"/>
    <property type="project" value="TreeGrafter"/>
</dbReference>
<evidence type="ECO:0000313" key="9">
    <source>
        <dbReference type="EMBL" id="KAF7481129.1"/>
    </source>
</evidence>
<keyword evidence="3" id="KW-0677">Repeat</keyword>
<evidence type="ECO:0000259" key="8">
    <source>
        <dbReference type="Pfam" id="PF19236"/>
    </source>
</evidence>
<dbReference type="AlphaFoldDB" id="A0A834QN97"/>
<dbReference type="FunFam" id="2.60.120.830:FF:000001">
    <property type="entry name" value="A disintegrin and metalloproteinase with thrombospondin motifs 1"/>
    <property type="match status" value="1"/>
</dbReference>
<dbReference type="PRINTS" id="PR01857">
    <property type="entry name" value="ADAMTSFAMILY"/>
</dbReference>
<dbReference type="PROSITE" id="PS50092">
    <property type="entry name" value="TSP1"/>
    <property type="match status" value="1"/>
</dbReference>